<accession>A0A409Y8B7</accession>
<organism evidence="2 3">
    <name type="scientific">Panaeolus cyanescens</name>
    <dbReference type="NCBI Taxonomy" id="181874"/>
    <lineage>
        <taxon>Eukaryota</taxon>
        <taxon>Fungi</taxon>
        <taxon>Dikarya</taxon>
        <taxon>Basidiomycota</taxon>
        <taxon>Agaricomycotina</taxon>
        <taxon>Agaricomycetes</taxon>
        <taxon>Agaricomycetidae</taxon>
        <taxon>Agaricales</taxon>
        <taxon>Agaricineae</taxon>
        <taxon>Galeropsidaceae</taxon>
        <taxon>Panaeolus</taxon>
    </lineage>
</organism>
<dbReference type="AlphaFoldDB" id="A0A409Y8B7"/>
<sequence length="129" mass="14302">MEPRDEMRSNKAVASRPTSHSDSGNGVGKKKKRFLGQNDVLSLAASIAETQEKKSAARIHKPINEVQSSSSIKPKKLSARNRIKEKKAILQAQRAEAKKNKAKLRKQEKTQDHESPEPSTSKRKGVSFA</sequence>
<protein>
    <submittedName>
        <fullName evidence="2">Uncharacterized protein</fullName>
    </submittedName>
</protein>
<name>A0A409Y8B7_9AGAR</name>
<feature type="region of interest" description="Disordered" evidence="1">
    <location>
        <begin position="1"/>
        <end position="34"/>
    </location>
</feature>
<comment type="caution">
    <text evidence="2">The sequence shown here is derived from an EMBL/GenBank/DDBJ whole genome shotgun (WGS) entry which is preliminary data.</text>
</comment>
<dbReference type="Proteomes" id="UP000284842">
    <property type="component" value="Unassembled WGS sequence"/>
</dbReference>
<reference evidence="2 3" key="1">
    <citation type="journal article" date="2018" name="Evol. Lett.">
        <title>Horizontal gene cluster transfer increased hallucinogenic mushroom diversity.</title>
        <authorList>
            <person name="Reynolds H.T."/>
            <person name="Vijayakumar V."/>
            <person name="Gluck-Thaler E."/>
            <person name="Korotkin H.B."/>
            <person name="Matheny P.B."/>
            <person name="Slot J.C."/>
        </authorList>
    </citation>
    <scope>NUCLEOTIDE SEQUENCE [LARGE SCALE GENOMIC DNA]</scope>
    <source>
        <strain evidence="2 3">2629</strain>
    </source>
</reference>
<proteinExistence type="predicted"/>
<evidence type="ECO:0000313" key="2">
    <source>
        <dbReference type="EMBL" id="PPQ99184.1"/>
    </source>
</evidence>
<evidence type="ECO:0000313" key="3">
    <source>
        <dbReference type="Proteomes" id="UP000284842"/>
    </source>
</evidence>
<keyword evidence="3" id="KW-1185">Reference proteome</keyword>
<feature type="region of interest" description="Disordered" evidence="1">
    <location>
        <begin position="49"/>
        <end position="129"/>
    </location>
</feature>
<dbReference type="EMBL" id="NHTK01001367">
    <property type="protein sequence ID" value="PPQ99184.1"/>
    <property type="molecule type" value="Genomic_DNA"/>
</dbReference>
<dbReference type="OrthoDB" id="2620452at2759"/>
<feature type="compositionally biased region" description="Basic residues" evidence="1">
    <location>
        <begin position="73"/>
        <end position="85"/>
    </location>
</feature>
<evidence type="ECO:0000256" key="1">
    <source>
        <dbReference type="SAM" id="MobiDB-lite"/>
    </source>
</evidence>
<dbReference type="InParanoid" id="A0A409Y8B7"/>
<gene>
    <name evidence="2" type="ORF">CVT24_009274</name>
</gene>
<feature type="compositionally biased region" description="Basic and acidic residues" evidence="1">
    <location>
        <begin position="95"/>
        <end position="116"/>
    </location>
</feature>